<reference evidence="1" key="1">
    <citation type="journal article" date="2020" name="Nature">
        <title>Giant virus diversity and host interactions through global metagenomics.</title>
        <authorList>
            <person name="Schulz F."/>
            <person name="Roux S."/>
            <person name="Paez-Espino D."/>
            <person name="Jungbluth S."/>
            <person name="Walsh D.A."/>
            <person name="Denef V.J."/>
            <person name="McMahon K.D."/>
            <person name="Konstantinidis K.T."/>
            <person name="Eloe-Fadrosh E.A."/>
            <person name="Kyrpides N.C."/>
            <person name="Woyke T."/>
        </authorList>
    </citation>
    <scope>NUCLEOTIDE SEQUENCE</scope>
    <source>
        <strain evidence="1">GVMAG-M-3300023179-152</strain>
    </source>
</reference>
<accession>A0A6C0E9R3</accession>
<dbReference type="EMBL" id="MN739765">
    <property type="protein sequence ID" value="QHT25330.1"/>
    <property type="molecule type" value="Genomic_DNA"/>
</dbReference>
<dbReference type="AlphaFoldDB" id="A0A6C0E9R3"/>
<sequence length="84" mass="8881">MVLSGSKRTSSIASIANYNTGGGNKKAGFPYQVGRNSWSSIGMGAGSLLNGKCCTLKKTNTNLFPLARQSRPIGVSPAAIRYWN</sequence>
<evidence type="ECO:0000313" key="1">
    <source>
        <dbReference type="EMBL" id="QHT25330.1"/>
    </source>
</evidence>
<proteinExistence type="predicted"/>
<organism evidence="1">
    <name type="scientific">viral metagenome</name>
    <dbReference type="NCBI Taxonomy" id="1070528"/>
    <lineage>
        <taxon>unclassified sequences</taxon>
        <taxon>metagenomes</taxon>
        <taxon>organismal metagenomes</taxon>
    </lineage>
</organism>
<name>A0A6C0E9R3_9ZZZZ</name>
<protein>
    <submittedName>
        <fullName evidence="1">Uncharacterized protein</fullName>
    </submittedName>
</protein>